<dbReference type="PROSITE" id="PS00372">
    <property type="entry name" value="PTS_EIIA_TYPE_2_HIS"/>
    <property type="match status" value="1"/>
</dbReference>
<gene>
    <name evidence="13" type="ORF">JG30_16080</name>
</gene>
<dbReference type="InterPro" id="IPR016152">
    <property type="entry name" value="PTrfase/Anion_transptr"/>
</dbReference>
<dbReference type="EMBL" id="JXJQ01000011">
    <property type="protein sequence ID" value="KJY60481.1"/>
    <property type="molecule type" value="Genomic_DNA"/>
</dbReference>
<evidence type="ECO:0000313" key="13">
    <source>
        <dbReference type="EMBL" id="KJY60481.1"/>
    </source>
</evidence>
<protein>
    <recommendedName>
        <fullName evidence="2">Mannitol-specific phosphotransferase enzyme IIA component</fullName>
    </recommendedName>
    <alternativeName>
        <fullName evidence="10">EIIA</fullName>
    </alternativeName>
    <alternativeName>
        <fullName evidence="11">EIII</fullName>
    </alternativeName>
    <alternativeName>
        <fullName evidence="9">PTS system mannitol-specific EIIA component</fullName>
    </alternativeName>
</protein>
<dbReference type="InterPro" id="IPR002178">
    <property type="entry name" value="PTS_EIIA_type-2_dom"/>
</dbReference>
<dbReference type="PROSITE" id="PS51094">
    <property type="entry name" value="PTS_EIIA_TYPE_2"/>
    <property type="match status" value="1"/>
</dbReference>
<evidence type="ECO:0000256" key="7">
    <source>
        <dbReference type="ARBA" id="ARBA00022683"/>
    </source>
</evidence>
<dbReference type="CDD" id="cd00211">
    <property type="entry name" value="PTS_IIA_fru"/>
    <property type="match status" value="1"/>
</dbReference>
<dbReference type="Gene3D" id="3.40.930.10">
    <property type="entry name" value="Mannitol-specific EII, Chain A"/>
    <property type="match status" value="1"/>
</dbReference>
<feature type="domain" description="PTS EIIA type-2" evidence="12">
    <location>
        <begin position="2"/>
        <end position="141"/>
    </location>
</feature>
<dbReference type="OrthoDB" id="1640042at2"/>
<keyword evidence="8" id="KW-0418">Kinase</keyword>
<keyword evidence="6" id="KW-0808">Transferase</keyword>
<evidence type="ECO:0000256" key="5">
    <source>
        <dbReference type="ARBA" id="ARBA00022597"/>
    </source>
</evidence>
<keyword evidence="5" id="KW-0762">Sugar transport</keyword>
<comment type="function">
    <text evidence="1">The phosphoenolpyruvate-dependent sugar phosphotransferase system (sugar PTS), a major carbohydrate active transport system, catalyzes the phosphorylation of incoming sugar substrates concomitantly with their translocation across the cell membrane. The enzyme II CmtAB PTS system is involved in D-mannitol transport.</text>
</comment>
<reference evidence="13 14" key="1">
    <citation type="submission" date="2015-01" db="EMBL/GenBank/DDBJ databases">
        <title>Comparative genomics of the lactic acid bacteria isolated from the honey bee gut.</title>
        <authorList>
            <person name="Ellegaard K.M."/>
            <person name="Tamarit D."/>
            <person name="Javelind E."/>
            <person name="Olofsson T."/>
            <person name="Andersson S.G."/>
            <person name="Vasquez A."/>
        </authorList>
    </citation>
    <scope>NUCLEOTIDE SEQUENCE [LARGE SCALE GENOMIC DNA]</scope>
    <source>
        <strain evidence="13 14">Bin4</strain>
    </source>
</reference>
<dbReference type="PANTHER" id="PTHR30181">
    <property type="entry name" value="MANNITOL PERMEASE IIC COMPONENT"/>
    <property type="match status" value="1"/>
</dbReference>
<dbReference type="HOGENOM" id="CLU_072531_3_0_9"/>
<evidence type="ECO:0000259" key="12">
    <source>
        <dbReference type="PROSITE" id="PS51094"/>
    </source>
</evidence>
<accession>A0A0F4LSB2</accession>
<proteinExistence type="predicted"/>
<evidence type="ECO:0000256" key="2">
    <source>
        <dbReference type="ARBA" id="ARBA00014783"/>
    </source>
</evidence>
<dbReference type="AlphaFoldDB" id="A0A0F4LSB2"/>
<dbReference type="GO" id="GO:0009401">
    <property type="term" value="P:phosphoenolpyruvate-dependent sugar phosphotransferase system"/>
    <property type="evidence" value="ECO:0007669"/>
    <property type="project" value="UniProtKB-KW"/>
</dbReference>
<keyword evidence="3" id="KW-0813">Transport</keyword>
<evidence type="ECO:0000256" key="3">
    <source>
        <dbReference type="ARBA" id="ARBA00022448"/>
    </source>
</evidence>
<dbReference type="GO" id="GO:0090563">
    <property type="term" value="F:protein-phosphocysteine-sugar phosphotransferase activity"/>
    <property type="evidence" value="ECO:0007669"/>
    <property type="project" value="TreeGrafter"/>
</dbReference>
<dbReference type="STRING" id="1218492.JG30_16080"/>
<keyword evidence="7" id="KW-0598">Phosphotransferase system</keyword>
<evidence type="ECO:0000256" key="11">
    <source>
        <dbReference type="ARBA" id="ARBA00030962"/>
    </source>
</evidence>
<evidence type="ECO:0000256" key="6">
    <source>
        <dbReference type="ARBA" id="ARBA00022679"/>
    </source>
</evidence>
<keyword evidence="14" id="KW-1185">Reference proteome</keyword>
<dbReference type="SUPFAM" id="SSF55804">
    <property type="entry name" value="Phoshotransferase/anion transport protein"/>
    <property type="match status" value="1"/>
</dbReference>
<dbReference type="PATRIC" id="fig|1218492.5.peg.1666"/>
<dbReference type="RefSeq" id="WP_046317851.1">
    <property type="nucleotide sequence ID" value="NZ_JAMBJK010000009.1"/>
</dbReference>
<keyword evidence="4" id="KW-0597">Phosphoprotein</keyword>
<evidence type="ECO:0000313" key="14">
    <source>
        <dbReference type="Proteomes" id="UP000033558"/>
    </source>
</evidence>
<organism evidence="13 14">
    <name type="scientific">Bombilactobacillus mellifer</name>
    <dbReference type="NCBI Taxonomy" id="1218492"/>
    <lineage>
        <taxon>Bacteria</taxon>
        <taxon>Bacillati</taxon>
        <taxon>Bacillota</taxon>
        <taxon>Bacilli</taxon>
        <taxon>Lactobacillales</taxon>
        <taxon>Lactobacillaceae</taxon>
        <taxon>Bombilactobacillus</taxon>
    </lineage>
</organism>
<dbReference type="Pfam" id="PF00359">
    <property type="entry name" value="PTS_EIIA_2"/>
    <property type="match status" value="1"/>
</dbReference>
<dbReference type="PANTHER" id="PTHR30181:SF2">
    <property type="entry name" value="PTS SYSTEM MANNITOL-SPECIFIC EIICBA COMPONENT"/>
    <property type="match status" value="1"/>
</dbReference>
<sequence>MQIFPKDNICLAQVCQSKNEAITLAGQILVRNHYVVNAYVEDMLLREADVSTYIGNNVAIPHGLVTSEDKILASGISLVQVPAGVEFDGERVYLVFGIAGKNNEHLAILGKIAQVCSDLRNIELLSHTQSKDEILTLFQEVI</sequence>
<comment type="caution">
    <text evidence="13">The sequence shown here is derived from an EMBL/GenBank/DDBJ whole genome shotgun (WGS) entry which is preliminary data.</text>
</comment>
<evidence type="ECO:0000256" key="8">
    <source>
        <dbReference type="ARBA" id="ARBA00022777"/>
    </source>
</evidence>
<dbReference type="Proteomes" id="UP000033558">
    <property type="component" value="Unassembled WGS sequence"/>
</dbReference>
<name>A0A0F4LSB2_9LACO</name>
<evidence type="ECO:0000256" key="9">
    <source>
        <dbReference type="ARBA" id="ARBA00029908"/>
    </source>
</evidence>
<dbReference type="GO" id="GO:0016301">
    <property type="term" value="F:kinase activity"/>
    <property type="evidence" value="ECO:0007669"/>
    <property type="project" value="UniProtKB-KW"/>
</dbReference>
<evidence type="ECO:0000256" key="4">
    <source>
        <dbReference type="ARBA" id="ARBA00022553"/>
    </source>
</evidence>
<evidence type="ECO:0000256" key="10">
    <source>
        <dbReference type="ARBA" id="ARBA00030956"/>
    </source>
</evidence>
<dbReference type="GO" id="GO:0005886">
    <property type="term" value="C:plasma membrane"/>
    <property type="evidence" value="ECO:0007669"/>
    <property type="project" value="TreeGrafter"/>
</dbReference>
<dbReference type="InterPro" id="IPR050893">
    <property type="entry name" value="Sugar_PTS"/>
</dbReference>
<evidence type="ECO:0000256" key="1">
    <source>
        <dbReference type="ARBA" id="ARBA00002434"/>
    </source>
</evidence>